<organism evidence="1 2">
    <name type="scientific">Escherichia phage vB_EcoM_JS09</name>
    <dbReference type="NCBI Taxonomy" id="1430444"/>
    <lineage>
        <taxon>Viruses</taxon>
        <taxon>Duplodnaviria</taxon>
        <taxon>Heunggongvirae</taxon>
        <taxon>Uroviricota</taxon>
        <taxon>Caudoviricetes</taxon>
        <taxon>Pantevenvirales</taxon>
        <taxon>Straboviridae</taxon>
        <taxon>Tevenvirinae</taxon>
        <taxon>Mosigvirus</taxon>
        <taxon>Mosigvirus JS09</taxon>
    </lineage>
</organism>
<proteinExistence type="predicted"/>
<evidence type="ECO:0000313" key="1">
    <source>
        <dbReference type="EMBL" id="AIA80221.1"/>
    </source>
</evidence>
<dbReference type="EMBL" id="KF582788">
    <property type="protein sequence ID" value="AIA80221.1"/>
    <property type="molecule type" value="Genomic_DNA"/>
</dbReference>
<dbReference type="Proteomes" id="UP000019733">
    <property type="component" value="Segment"/>
</dbReference>
<dbReference type="OrthoDB" id="40231at10239"/>
<keyword evidence="2" id="KW-1185">Reference proteome</keyword>
<gene>
    <name evidence="1" type="ORF">JS09_0270</name>
</gene>
<dbReference type="KEGG" id="vg:19524746"/>
<name>A0A060BE97_9CAUD</name>
<dbReference type="RefSeq" id="YP_009037593.1">
    <property type="nucleotide sequence ID" value="NC_024124.2"/>
</dbReference>
<protein>
    <submittedName>
        <fullName evidence="1">Uncharacterized protein</fullName>
    </submittedName>
</protein>
<evidence type="ECO:0000313" key="2">
    <source>
        <dbReference type="Proteomes" id="UP000019733"/>
    </source>
</evidence>
<dbReference type="GeneID" id="19524746"/>
<sequence length="89" mass="10159">MTKARFLRDTLKVLEAEAVKLVEKYGAKVNGNAFNKVWMKVDSEARAKGYWATDKLASFKNKDGSLAYVQEGMPNWQNILKTYIEIAQK</sequence>
<reference evidence="1" key="1">
    <citation type="submission" date="2015-07" db="EMBL/GenBank/DDBJ databases">
        <title>Isolation and characterization of a novel lytic T4-like coliphage vB_EcoM_JS09 infecting APEC.</title>
        <authorList>
            <person name="Zhou Y."/>
            <person name="Bao H.D."/>
            <person name="Zhang H."/>
            <person name="Wang R."/>
        </authorList>
    </citation>
    <scope>NUCLEOTIDE SEQUENCE</scope>
</reference>
<accession>A0A060BE97</accession>